<name>A0ABV9YCY8_9PSEU</name>
<dbReference type="SUPFAM" id="SSF52540">
    <property type="entry name" value="P-loop containing nucleoside triphosphate hydrolases"/>
    <property type="match status" value="2"/>
</dbReference>
<dbReference type="Pfam" id="PF13424">
    <property type="entry name" value="TPR_12"/>
    <property type="match status" value="1"/>
</dbReference>
<gene>
    <name evidence="1" type="primary">fxsT</name>
    <name evidence="1" type="ORF">ACFPFM_38230</name>
</gene>
<dbReference type="Proteomes" id="UP001595833">
    <property type="component" value="Unassembled WGS sequence"/>
</dbReference>
<dbReference type="InterPro" id="IPR011990">
    <property type="entry name" value="TPR-like_helical_dom_sf"/>
</dbReference>
<dbReference type="RefSeq" id="WP_380648647.1">
    <property type="nucleotide sequence ID" value="NZ_JBHSJB010000042.1"/>
</dbReference>
<dbReference type="PANTHER" id="PTHR46082:SF6">
    <property type="entry name" value="AAA+ ATPASE DOMAIN-CONTAINING PROTEIN-RELATED"/>
    <property type="match status" value="1"/>
</dbReference>
<evidence type="ECO:0000313" key="2">
    <source>
        <dbReference type="Proteomes" id="UP001595833"/>
    </source>
</evidence>
<reference evidence="2" key="1">
    <citation type="journal article" date="2019" name="Int. J. Syst. Evol. Microbiol.">
        <title>The Global Catalogue of Microorganisms (GCM) 10K type strain sequencing project: providing services to taxonomists for standard genome sequencing and annotation.</title>
        <authorList>
            <consortium name="The Broad Institute Genomics Platform"/>
            <consortium name="The Broad Institute Genome Sequencing Center for Infectious Disease"/>
            <person name="Wu L."/>
            <person name="Ma J."/>
        </authorList>
    </citation>
    <scope>NUCLEOTIDE SEQUENCE [LARGE SCALE GENOMIC DNA]</scope>
    <source>
        <strain evidence="2">KCTC 12848</strain>
    </source>
</reference>
<dbReference type="Gene3D" id="3.40.50.300">
    <property type="entry name" value="P-loop containing nucleotide triphosphate hydrolases"/>
    <property type="match status" value="2"/>
</dbReference>
<dbReference type="EMBL" id="JBHSJB010000042">
    <property type="protein sequence ID" value="MFC5059587.1"/>
    <property type="molecule type" value="Genomic_DNA"/>
</dbReference>
<organism evidence="1 2">
    <name type="scientific">Saccharothrix xinjiangensis</name>
    <dbReference type="NCBI Taxonomy" id="204798"/>
    <lineage>
        <taxon>Bacteria</taxon>
        <taxon>Bacillati</taxon>
        <taxon>Actinomycetota</taxon>
        <taxon>Actinomycetes</taxon>
        <taxon>Pseudonocardiales</taxon>
        <taxon>Pseudonocardiaceae</taxon>
        <taxon>Saccharothrix</taxon>
    </lineage>
</organism>
<sequence>MTDLRTRGGAPARSPLIAAFTSAANGVGCAGVVANLAWLLAAAGNRVAVADWGAETSRVHDYLGPFHIAGPPVREFLAEVVRPRRAGLPADRAFDDELFPSLVVSRCRLPGGAGRLDVVSPRDPASPVRGFSGDHGGPGEVERLRDGIRRSDYDFVLVDAPTDLSADAAGRLARLCDVVAVCFPPVTGAVRRAVGIAGDVWDSTLAGVRLLAVSLGLDQDDADAARSRQGAAEVDAAFRRLLAEKGEGRRMSTAAVPMPRHPYGSHLDTTLAVIADDDEGSHREAYRRLAAAVADRQVAPVPLPPEFLASYLHAVGLAAPTGPARVVLAHAPGDRPWADWAESQFSLAGALVTRFEGALPPGATAVVVHSPAFAGSARGLALASALRDSPGTPVVVVAPTAGAAPGEFTGATVVELDDVTDPAEARTRLLAPFPVVPVATGTGVRFPRLAPRLDDLPPPPSPFVGREDEIEGIRDHLTAEPGPRTWWVTGPAGVGKSELAREYARRFAFDYEHVWWVRAHDRQSITASLARLAGRLKLTEGGDAVERVLARLSTADEGSRWLLVYDNADDPEALHDLVPAAGAGHVLVTSRALDPAPVRLGAFRPAESEALLLARVRDLPGEAAEEVAEAVGHLPLALHLVACRLEDAAAAHRGRGEPSADAASLAAAEFLEALEDGARRGAAGALRVVLDELAARPLGRRVLRVAQLCAFLGEEGVASRLLHSPPFLAAPAGAGEEPWDDLELDRVLWAGVRAGLFRLTAAQPASLVVHRLVLELLRDLMDEDELVERRTAVLRALAAAAPTEAEIDNFDRVADLRELRGHIVPSGAPACELPEVRRWLVDQLRFFLLDGDPEVWRFAAGLARSLLDGWDEAEHVELRMRLRFHLANLERALGQDKEALHLDEALLDDQRRVLGLHHPRTLRTARSVAQGLRVIGDFYSALTEEHATINGFRAVLGRDHPDTLRAANNLAFSLYLSGFTEEALAVQREIREQRLRLLGPDHPDVWWSACSTGTYLRELGRYEEALTVLQEASVRIISIGSGNSRYELRVQWSKGAALRRMSVDPRPELRVRADPLAALEVLTDTSREYRKLYGQHHTDTRACLLSFAAAHHAAGDAATAVGLSRQCLDGYHRHHGVFHPFTLLCRLDHAVFLNADGRTEAALRAADEAYEGLRTRLGPVHPWSLAAAANRARIRGAADDVQLARDQLGTIYEHCLDHLEAEHPITLTVRANLGSDDPAQWKDVVLDAPEM</sequence>
<dbReference type="PANTHER" id="PTHR46082">
    <property type="entry name" value="ATP/GTP-BINDING PROTEIN-RELATED"/>
    <property type="match status" value="1"/>
</dbReference>
<dbReference type="InterPro" id="IPR027417">
    <property type="entry name" value="P-loop_NTPase"/>
</dbReference>
<evidence type="ECO:0000313" key="1">
    <source>
        <dbReference type="EMBL" id="MFC5059587.1"/>
    </source>
</evidence>
<dbReference type="Gene3D" id="1.25.40.10">
    <property type="entry name" value="Tetratricopeptide repeat domain"/>
    <property type="match status" value="2"/>
</dbReference>
<dbReference type="InterPro" id="IPR053137">
    <property type="entry name" value="NLR-like"/>
</dbReference>
<accession>A0ABV9YCY8</accession>
<dbReference type="Pfam" id="PF13374">
    <property type="entry name" value="TPR_10"/>
    <property type="match status" value="2"/>
</dbReference>
<keyword evidence="2" id="KW-1185">Reference proteome</keyword>
<dbReference type="SUPFAM" id="SSF48452">
    <property type="entry name" value="TPR-like"/>
    <property type="match status" value="2"/>
</dbReference>
<protein>
    <submittedName>
        <fullName evidence="1">FxSxx-COOH system tetratricopeptide repeat protein</fullName>
    </submittedName>
</protein>
<comment type="caution">
    <text evidence="1">The sequence shown here is derived from an EMBL/GenBank/DDBJ whole genome shotgun (WGS) entry which is preliminary data.</text>
</comment>
<proteinExistence type="predicted"/>
<dbReference type="NCBIfam" id="NF040586">
    <property type="entry name" value="FxSxx_TPR"/>
    <property type="match status" value="1"/>
</dbReference>